<keyword evidence="1" id="KW-0862">Zinc</keyword>
<dbReference type="InterPro" id="IPR039515">
    <property type="entry name" value="NOT4_mRING-HC-C4C4"/>
</dbReference>
<dbReference type="GO" id="GO:0004842">
    <property type="term" value="F:ubiquitin-protein transferase activity"/>
    <property type="evidence" value="ECO:0007669"/>
    <property type="project" value="InterPro"/>
</dbReference>
<keyword evidence="1" id="KW-0863">Zinc-finger</keyword>
<dbReference type="PANTHER" id="PTHR12603">
    <property type="entry name" value="CCR4-NOT TRANSCRIPTION COMPLEX RELATED"/>
    <property type="match status" value="1"/>
</dbReference>
<proteinExistence type="predicted"/>
<feature type="region of interest" description="Disordered" evidence="2">
    <location>
        <begin position="172"/>
        <end position="201"/>
    </location>
</feature>
<feature type="domain" description="RING-type" evidence="3">
    <location>
        <begin position="405"/>
        <end position="447"/>
    </location>
</feature>
<accession>A0AAD8HAH6</accession>
<dbReference type="Pfam" id="PF14570">
    <property type="entry name" value="zf-RING_4"/>
    <property type="match status" value="1"/>
</dbReference>
<evidence type="ECO:0000256" key="1">
    <source>
        <dbReference type="PROSITE-ProRule" id="PRU00175"/>
    </source>
</evidence>
<feature type="compositionally biased region" description="Basic and acidic residues" evidence="2">
    <location>
        <begin position="269"/>
        <end position="280"/>
    </location>
</feature>
<dbReference type="PANTHER" id="PTHR12603:SF0">
    <property type="entry name" value="CCR4-NOT TRANSCRIPTION COMPLEX SUBUNIT 4"/>
    <property type="match status" value="1"/>
</dbReference>
<dbReference type="PROSITE" id="PS50089">
    <property type="entry name" value="ZF_RING_2"/>
    <property type="match status" value="1"/>
</dbReference>
<dbReference type="InterPro" id="IPR039780">
    <property type="entry name" value="Mot2"/>
</dbReference>
<feature type="compositionally biased region" description="Basic and acidic residues" evidence="2">
    <location>
        <begin position="182"/>
        <end position="201"/>
    </location>
</feature>
<dbReference type="CDD" id="cd16618">
    <property type="entry name" value="mRING-HC-C4C4_CNOT4"/>
    <property type="match status" value="1"/>
</dbReference>
<evidence type="ECO:0000313" key="5">
    <source>
        <dbReference type="Proteomes" id="UP001237642"/>
    </source>
</evidence>
<dbReference type="InterPro" id="IPR013083">
    <property type="entry name" value="Znf_RING/FYVE/PHD"/>
</dbReference>
<dbReference type="FunFam" id="3.30.40.10:FF:000383">
    <property type="entry name" value="RING/U-box superfamily protein"/>
    <property type="match status" value="1"/>
</dbReference>
<gene>
    <name evidence="4" type="ORF">POM88_038912</name>
</gene>
<dbReference type="InterPro" id="IPR001841">
    <property type="entry name" value="Znf_RING"/>
</dbReference>
<dbReference type="GO" id="GO:0016567">
    <property type="term" value="P:protein ubiquitination"/>
    <property type="evidence" value="ECO:0007669"/>
    <property type="project" value="TreeGrafter"/>
</dbReference>
<dbReference type="Gene3D" id="3.30.40.10">
    <property type="entry name" value="Zinc/RING finger domain, C3HC4 (zinc finger)"/>
    <property type="match status" value="1"/>
</dbReference>
<name>A0AAD8HAH6_9APIA</name>
<keyword evidence="5" id="KW-1185">Reference proteome</keyword>
<dbReference type="EMBL" id="JAUIZM010000009">
    <property type="protein sequence ID" value="KAK1363351.1"/>
    <property type="molecule type" value="Genomic_DNA"/>
</dbReference>
<feature type="region of interest" description="Disordered" evidence="2">
    <location>
        <begin position="329"/>
        <end position="363"/>
    </location>
</feature>
<evidence type="ECO:0000259" key="3">
    <source>
        <dbReference type="PROSITE" id="PS50089"/>
    </source>
</evidence>
<dbReference type="GO" id="GO:0008270">
    <property type="term" value="F:zinc ion binding"/>
    <property type="evidence" value="ECO:0007669"/>
    <property type="project" value="UniProtKB-KW"/>
</dbReference>
<feature type="region of interest" description="Disordered" evidence="2">
    <location>
        <begin position="228"/>
        <end position="314"/>
    </location>
</feature>
<comment type="caution">
    <text evidence="4">The sequence shown here is derived from an EMBL/GenBank/DDBJ whole genome shotgun (WGS) entry which is preliminary data.</text>
</comment>
<protein>
    <recommendedName>
        <fullName evidence="3">RING-type domain-containing protein</fullName>
    </recommendedName>
</protein>
<sequence>MSFDSISSSSSSIFAASNANDLAEKKRGNHSAELEQDKLDVRCQQWVSQVKIEGCEEERSGGGEIDVLPMHVCNGRDQATRALEVTSDSDLLSDRSIVESNCSGTNLNGSSSGTFYSRNISEVEDGGDLDDWEAVADALAAADDKKDQRDHRVESLGENKNVAQLDHLPEVAKQPNATVDVWKQKSENRDQKSKSEVENKDVTKLDHLSEVVNQPTAIVDFCKPKVENGQAGRRSDALQWKPKPENGQAWRNPDAFHSKQRPKNGQAWRNRDAFHWKPKPENGQAWRQGDTFCWKPKPEKRDKKSKSLEENKNVTQLDHLPELVNEPTATADVWKPKPENGQATVDVLKPKPENGQAQRHSDTFLPKTLPILQKKHNYPMKANRHYRHGGTKLGCKNLVSPPSSCPICCEDLDSTDSSFLPCSCGFQLCLFCHKRILEEDGRCPGCRKHYDNNVVQWEENSDLIVA</sequence>
<dbReference type="SUPFAM" id="SSF57850">
    <property type="entry name" value="RING/U-box"/>
    <property type="match status" value="1"/>
</dbReference>
<dbReference type="AlphaFoldDB" id="A0AAD8HAH6"/>
<feature type="compositionally biased region" description="Basic and acidic residues" evidence="2">
    <location>
        <begin position="296"/>
        <end position="312"/>
    </location>
</feature>
<evidence type="ECO:0000256" key="2">
    <source>
        <dbReference type="SAM" id="MobiDB-lite"/>
    </source>
</evidence>
<keyword evidence="1" id="KW-0479">Metal-binding</keyword>
<dbReference type="GO" id="GO:0030014">
    <property type="term" value="C:CCR4-NOT complex"/>
    <property type="evidence" value="ECO:0007669"/>
    <property type="project" value="InterPro"/>
</dbReference>
<reference evidence="4" key="2">
    <citation type="submission" date="2023-05" db="EMBL/GenBank/DDBJ databases">
        <authorList>
            <person name="Schelkunov M.I."/>
        </authorList>
    </citation>
    <scope>NUCLEOTIDE SEQUENCE</scope>
    <source>
        <strain evidence="4">Hsosn_3</strain>
        <tissue evidence="4">Leaf</tissue>
    </source>
</reference>
<reference evidence="4" key="1">
    <citation type="submission" date="2023-02" db="EMBL/GenBank/DDBJ databases">
        <title>Genome of toxic invasive species Heracleum sosnowskyi carries increased number of genes despite the absence of recent whole-genome duplications.</title>
        <authorList>
            <person name="Schelkunov M."/>
            <person name="Shtratnikova V."/>
            <person name="Makarenko M."/>
            <person name="Klepikova A."/>
            <person name="Omelchenko D."/>
            <person name="Novikova G."/>
            <person name="Obukhova E."/>
            <person name="Bogdanov V."/>
            <person name="Penin A."/>
            <person name="Logacheva M."/>
        </authorList>
    </citation>
    <scope>NUCLEOTIDE SEQUENCE</scope>
    <source>
        <strain evidence="4">Hsosn_3</strain>
        <tissue evidence="4">Leaf</tissue>
    </source>
</reference>
<dbReference type="Proteomes" id="UP001237642">
    <property type="component" value="Unassembled WGS sequence"/>
</dbReference>
<evidence type="ECO:0000313" key="4">
    <source>
        <dbReference type="EMBL" id="KAK1363351.1"/>
    </source>
</evidence>
<organism evidence="4 5">
    <name type="scientific">Heracleum sosnowskyi</name>
    <dbReference type="NCBI Taxonomy" id="360622"/>
    <lineage>
        <taxon>Eukaryota</taxon>
        <taxon>Viridiplantae</taxon>
        <taxon>Streptophyta</taxon>
        <taxon>Embryophyta</taxon>
        <taxon>Tracheophyta</taxon>
        <taxon>Spermatophyta</taxon>
        <taxon>Magnoliopsida</taxon>
        <taxon>eudicotyledons</taxon>
        <taxon>Gunneridae</taxon>
        <taxon>Pentapetalae</taxon>
        <taxon>asterids</taxon>
        <taxon>campanulids</taxon>
        <taxon>Apiales</taxon>
        <taxon>Apiaceae</taxon>
        <taxon>Apioideae</taxon>
        <taxon>apioid superclade</taxon>
        <taxon>Tordylieae</taxon>
        <taxon>Tordyliinae</taxon>
        <taxon>Heracleum</taxon>
    </lineage>
</organism>